<dbReference type="Pfam" id="PF12307">
    <property type="entry name" value="DUF3631"/>
    <property type="match status" value="1"/>
</dbReference>
<dbReference type="EMBL" id="LZJU01000116">
    <property type="protein sequence ID" value="OBH73122.1"/>
    <property type="molecule type" value="Genomic_DNA"/>
</dbReference>
<gene>
    <name evidence="2" type="ORF">A5683_25215</name>
</gene>
<protein>
    <recommendedName>
        <fullName evidence="1">DUF3631 domain-containing protein</fullName>
    </recommendedName>
</protein>
<name>A0A1A2TAQ7_MYCNT</name>
<feature type="domain" description="DUF3631" evidence="1">
    <location>
        <begin position="10"/>
        <end position="102"/>
    </location>
</feature>
<dbReference type="InterPro" id="IPR022081">
    <property type="entry name" value="DUF3631"/>
</dbReference>
<dbReference type="RefSeq" id="WP_067910799.1">
    <property type="nucleotide sequence ID" value="NZ_LZJP01000042.1"/>
</dbReference>
<evidence type="ECO:0000259" key="1">
    <source>
        <dbReference type="Pfam" id="PF12307"/>
    </source>
</evidence>
<evidence type="ECO:0000313" key="3">
    <source>
        <dbReference type="Proteomes" id="UP000092389"/>
    </source>
</evidence>
<comment type="caution">
    <text evidence="2">The sequence shown here is derived from an EMBL/GenBank/DDBJ whole genome shotgun (WGS) entry which is preliminary data.</text>
</comment>
<evidence type="ECO:0000313" key="2">
    <source>
        <dbReference type="EMBL" id="OBH73122.1"/>
    </source>
</evidence>
<sequence>MAEDAAVREAGLKKQPPGMVLLTDLHAVWPAGRDFMPTLDLVNLLVAHNPGYWGDDSPYGKRLTETRLGRMLNQSTNTTSVRPGGKGRRGYPLSALRTAWDRLRIGRTIPDTAARNRINPANLEHKSGEPKTHSAELTESSGCTGLIKKAAEFDKALSPAQEPIATCDTDNSFNALRAEIMATFATAGQQTADSGEEYRAGVIETDTDPGLPGAMANSTTGLTDRVQRALAKARATTAIL</sequence>
<accession>A0A1A2TAQ7</accession>
<reference evidence="2 3" key="1">
    <citation type="submission" date="2016-06" db="EMBL/GenBank/DDBJ databases">
        <authorList>
            <person name="Kjaerup R.B."/>
            <person name="Dalgaard T.S."/>
            <person name="Juul-Madsen H.R."/>
        </authorList>
    </citation>
    <scope>NUCLEOTIDE SEQUENCE [LARGE SCALE GENOMIC DNA]</scope>
    <source>
        <strain evidence="2 3">E152</strain>
    </source>
</reference>
<dbReference type="Proteomes" id="UP000092389">
    <property type="component" value="Unassembled WGS sequence"/>
</dbReference>
<proteinExistence type="predicted"/>
<organism evidence="2 3">
    <name type="scientific">Mycobacterium mantenii</name>
    <dbReference type="NCBI Taxonomy" id="560555"/>
    <lineage>
        <taxon>Bacteria</taxon>
        <taxon>Bacillati</taxon>
        <taxon>Actinomycetota</taxon>
        <taxon>Actinomycetes</taxon>
        <taxon>Mycobacteriales</taxon>
        <taxon>Mycobacteriaceae</taxon>
        <taxon>Mycobacterium</taxon>
        <taxon>Mycobacterium avium complex (MAC)</taxon>
    </lineage>
</organism>
<dbReference type="AlphaFoldDB" id="A0A1A2TAQ7"/>